<dbReference type="NCBIfam" id="TIGR02899">
    <property type="entry name" value="spore_safA"/>
    <property type="match status" value="1"/>
</dbReference>
<evidence type="ECO:0000256" key="1">
    <source>
        <dbReference type="SAM" id="MobiDB-lite"/>
    </source>
</evidence>
<dbReference type="InterPro" id="IPR018392">
    <property type="entry name" value="LysM"/>
</dbReference>
<evidence type="ECO:0000259" key="2">
    <source>
        <dbReference type="PROSITE" id="PS51782"/>
    </source>
</evidence>
<feature type="region of interest" description="Disordered" evidence="1">
    <location>
        <begin position="72"/>
        <end position="103"/>
    </location>
</feature>
<feature type="domain" description="LysM" evidence="2">
    <location>
        <begin position="2"/>
        <end position="47"/>
    </location>
</feature>
<protein>
    <submittedName>
        <fullName evidence="3">SafA/ExsA family spore coat assembly protein</fullName>
    </submittedName>
</protein>
<dbReference type="CDD" id="cd00118">
    <property type="entry name" value="LysM"/>
    <property type="match status" value="1"/>
</dbReference>
<evidence type="ECO:0000313" key="4">
    <source>
        <dbReference type="Proteomes" id="UP001208656"/>
    </source>
</evidence>
<sequence length="445" mass="50510">MRIHIVQKGDTLWKIAQKYGVDFEQLKSMNSHLSNPDMIMPGMKIKVPTKSGSVKKEMPMAEQPFAQKETPVMPVEQQPVKEQPKETKKEVPKPVKKEVPKPIYMPKPPQPIIPEIDINNYYLLNMQKMNIEQQQPAPQPVQPILEVPELPEIPKEEPIKEEPVKEEPVAPVQPQMYVQPMPCQPCYPITPVLPGSGLPCMPIPCYPIGYAHGWGGHQPFMGGVYPQMMQPQMGQEMATYDPSMMYQQTPTNEGMYSSNTGDQSMWQQPQNQMNVQPMYDDYDNNDYNNDDQNDYDTAQLPMSQVQGAYDMNDMNPGGMPQWGLQPMYPTMMPHYPMQQPMYPMTQQSDCGCGSHQLVGTYGPETTSQPSHLQFPTGGFVTPDMMGGMPMQQQGDGLMYSNQMPQTMYGTTPYFGPMSNGQVQGMDINYPFNQYRPEDDYDEDGE</sequence>
<feature type="compositionally biased region" description="Basic and acidic residues" evidence="1">
    <location>
        <begin position="82"/>
        <end position="100"/>
    </location>
</feature>
<keyword evidence="4" id="KW-1185">Reference proteome</keyword>
<gene>
    <name evidence="3" type="primary">safA</name>
    <name evidence="3" type="ORF">OEV82_00280</name>
</gene>
<dbReference type="Proteomes" id="UP001208656">
    <property type="component" value="Unassembled WGS sequence"/>
</dbReference>
<dbReference type="SMART" id="SM00257">
    <property type="entry name" value="LysM"/>
    <property type="match status" value="1"/>
</dbReference>
<dbReference type="InterPro" id="IPR014248">
    <property type="entry name" value="Spore_coat_assembly_SafA"/>
</dbReference>
<comment type="caution">
    <text evidence="3">The sequence shown here is derived from an EMBL/GenBank/DDBJ whole genome shotgun (WGS) entry which is preliminary data.</text>
</comment>
<proteinExistence type="predicted"/>
<dbReference type="EMBL" id="JAOUSE010000001">
    <property type="protein sequence ID" value="MCU9592887.1"/>
    <property type="molecule type" value="Genomic_DNA"/>
</dbReference>
<dbReference type="Gene3D" id="3.10.350.10">
    <property type="entry name" value="LysM domain"/>
    <property type="match status" value="1"/>
</dbReference>
<dbReference type="SUPFAM" id="SSF54106">
    <property type="entry name" value="LysM domain"/>
    <property type="match status" value="1"/>
</dbReference>
<dbReference type="InterPro" id="IPR036779">
    <property type="entry name" value="LysM_dom_sf"/>
</dbReference>
<dbReference type="Pfam" id="PF01476">
    <property type="entry name" value="LysM"/>
    <property type="match status" value="1"/>
</dbReference>
<name>A0ABT2WBM0_9BACI</name>
<feature type="compositionally biased region" description="Low complexity" evidence="1">
    <location>
        <begin position="72"/>
        <end position="81"/>
    </location>
</feature>
<dbReference type="RefSeq" id="WP_263060638.1">
    <property type="nucleotide sequence ID" value="NZ_JAOUSE010000001.1"/>
</dbReference>
<accession>A0ABT2WBM0</accession>
<dbReference type="PROSITE" id="PS51782">
    <property type="entry name" value="LYSM"/>
    <property type="match status" value="1"/>
</dbReference>
<evidence type="ECO:0000313" key="3">
    <source>
        <dbReference type="EMBL" id="MCU9592887.1"/>
    </source>
</evidence>
<organism evidence="3 4">
    <name type="scientific">Pallidibacillus thermolactis</name>
    <dbReference type="NCBI Taxonomy" id="251051"/>
    <lineage>
        <taxon>Bacteria</taxon>
        <taxon>Bacillati</taxon>
        <taxon>Bacillota</taxon>
        <taxon>Bacilli</taxon>
        <taxon>Bacillales</taxon>
        <taxon>Bacillaceae</taxon>
        <taxon>Pallidibacillus</taxon>
    </lineage>
</organism>
<reference evidence="3 4" key="1">
    <citation type="submission" date="2022-10" db="EMBL/GenBank/DDBJ databases">
        <title>Description of Fervidibacillus gen. nov. in the family Fervidibacillaceae fam. nov. with two species, Fervidibacillus albus sp. nov., and Fervidibacillus halotolerans sp. nov., isolated from tidal flat sediments.</title>
        <authorList>
            <person name="Kwon K.K."/>
            <person name="Yang S.-H."/>
        </authorList>
    </citation>
    <scope>NUCLEOTIDE SEQUENCE [LARGE SCALE GENOMIC DNA]</scope>
    <source>
        <strain evidence="3 4">DSM 23332</strain>
    </source>
</reference>